<dbReference type="SUPFAM" id="SSF81383">
    <property type="entry name" value="F-box domain"/>
    <property type="match status" value="1"/>
</dbReference>
<evidence type="ECO:0000313" key="2">
    <source>
        <dbReference type="EMBL" id="CAD7227695.1"/>
    </source>
</evidence>
<feature type="region of interest" description="Disordered" evidence="1">
    <location>
        <begin position="87"/>
        <end position="107"/>
    </location>
</feature>
<accession>A0A7R8ZKW2</accession>
<gene>
    <name evidence="2" type="ORF">CTOB1V02_LOCUS5594</name>
</gene>
<dbReference type="Gene3D" id="2.130.10.10">
    <property type="entry name" value="YVTN repeat-like/Quinoprotein amine dehydrogenase"/>
    <property type="match status" value="1"/>
</dbReference>
<dbReference type="Pfam" id="PF12937">
    <property type="entry name" value="F-box-like"/>
    <property type="match status" value="1"/>
</dbReference>
<sequence>MLALAFVEDLKEEFSDLVSSNNQLPELLDYVLNKEVEDVIRFIETTCLRSHQALSRPLTLAATDSRESGHDEDLPVLKRTADERMSDGELPLLKKTRNEKGNDEDLPVLKRTADEGMSDSDLPLSKNNERIVWKHSLAACIDASPVVSPCTEVKGSKVWEVDLKDRIIASACVVNIKSREVQLVLSPVYNGELHAFESTTGKQIWMWDAAANVTTSPVFDPGTELVLTTSHKPALTALSLVEPFPKVEWEIRLAARDGSKSLPILKLPGPVSTASLCWDTVTDLLYVADITGNIVTFHLPLADQCVPTNWTTEILLQLPAPIFASPVLCSPMLLIYWVVKFGQLISLTGLIFVPEMDPWPRKVHITGDGEAVDGKRTPTAPHCNVSASQSQRRRSCSQRMSKDSVDEVGRPYRATLLGLPFEVLQYIFSFLSRRDLYMCRQVSVALKEFVEDVEEDEETRFSESVLTGRLSWAIDSVATPNFLKGSQTYQMSAVCTGARLLLFGGIGGNYAAFNDLWELNLKSREWTRLIGSGEFPRPKGSAATIPIRGGSKLLLYGGIGYRVPPSFVTTVAPPHSGEIRVLTQHSGEIRVLPQHSGEIRVLTQHSGEIRVLPQHSGEIRVLPQHSGEIRVLTQHPVEMRVLSQHPIEMRVLSQYPVDPSSFTGYPSKIVPATITAKAPQSSASRRFSTASTPLMYTPGYQIVCLDLVLKEWFIPRVCKANAEFPGGRFNHTQVALDDDKFLVAFGSGSRPTRHREYYSPERIEELWDAWLMVIPEDVDGPGSLWEWRRIKITFDPRIDKSISTVGRGAQVGSSILFLPAVTQEVGLEEYGEFNVERWLEVNVGRNLARQGGFEIDHVDADPFFLDHPQGFGLRLGAFRAGTNQANLLTRRRQNTPYWEENRKKYLKKLEVKMRYVQEKLGFPLRTTMDCAWRLDISRVLEEAVATVSYFSISGVAPHQTRNHTLISDCPLDSSAFPGQFPASFSVLQLPCLSSLPDPKVYSPLPGIPGSFWLSPVIHSFPSSPSTRRSLLLRSLGPFALAPWARQDEQ</sequence>
<dbReference type="Pfam" id="PF07646">
    <property type="entry name" value="Kelch_2"/>
    <property type="match status" value="1"/>
</dbReference>
<dbReference type="EMBL" id="OB661226">
    <property type="protein sequence ID" value="CAD7227695.1"/>
    <property type="molecule type" value="Genomic_DNA"/>
</dbReference>
<dbReference type="PROSITE" id="PS50181">
    <property type="entry name" value="FBOX"/>
    <property type="match status" value="1"/>
</dbReference>
<dbReference type="InterPro" id="IPR015943">
    <property type="entry name" value="WD40/YVTN_repeat-like_dom_sf"/>
</dbReference>
<evidence type="ECO:0000256" key="1">
    <source>
        <dbReference type="SAM" id="MobiDB-lite"/>
    </source>
</evidence>
<dbReference type="GO" id="GO:0019005">
    <property type="term" value="C:SCF ubiquitin ligase complex"/>
    <property type="evidence" value="ECO:0007669"/>
    <property type="project" value="TreeGrafter"/>
</dbReference>
<feature type="region of interest" description="Disordered" evidence="1">
    <location>
        <begin position="62"/>
        <end position="81"/>
    </location>
</feature>
<dbReference type="SUPFAM" id="SSF50998">
    <property type="entry name" value="Quinoprotein alcohol dehydrogenase-like"/>
    <property type="match status" value="1"/>
</dbReference>
<dbReference type="InterPro" id="IPR011047">
    <property type="entry name" value="Quinoprotein_ADH-like_sf"/>
</dbReference>
<dbReference type="Gene3D" id="1.20.1280.50">
    <property type="match status" value="1"/>
</dbReference>
<dbReference type="PANTHER" id="PTHR46432:SF1">
    <property type="entry name" value="F-BOX ONLY PROTEIN 42"/>
    <property type="match status" value="1"/>
</dbReference>
<dbReference type="InterPro" id="IPR001810">
    <property type="entry name" value="F-box_dom"/>
</dbReference>
<dbReference type="Gene3D" id="2.120.10.80">
    <property type="entry name" value="Kelch-type beta propeller"/>
    <property type="match status" value="1"/>
</dbReference>
<dbReference type="InterPro" id="IPR015915">
    <property type="entry name" value="Kelch-typ_b-propeller"/>
</dbReference>
<dbReference type="AlphaFoldDB" id="A0A7R8ZKW2"/>
<feature type="compositionally biased region" description="Basic and acidic residues" evidence="1">
    <location>
        <begin position="64"/>
        <end position="81"/>
    </location>
</feature>
<dbReference type="InterPro" id="IPR036047">
    <property type="entry name" value="F-box-like_dom_sf"/>
</dbReference>
<reference evidence="2" key="1">
    <citation type="submission" date="2020-11" db="EMBL/GenBank/DDBJ databases">
        <authorList>
            <person name="Tran Van P."/>
        </authorList>
    </citation>
    <scope>NUCLEOTIDE SEQUENCE</scope>
</reference>
<protein>
    <submittedName>
        <fullName evidence="2">Uncharacterized protein</fullName>
    </submittedName>
</protein>
<dbReference type="GO" id="GO:1990756">
    <property type="term" value="F:ubiquitin-like ligase-substrate adaptor activity"/>
    <property type="evidence" value="ECO:0007669"/>
    <property type="project" value="TreeGrafter"/>
</dbReference>
<dbReference type="OrthoDB" id="9973021at2759"/>
<dbReference type="InterPro" id="IPR052821">
    <property type="entry name" value="F-box_only_SRC"/>
</dbReference>
<proteinExistence type="predicted"/>
<organism evidence="2">
    <name type="scientific">Cyprideis torosa</name>
    <dbReference type="NCBI Taxonomy" id="163714"/>
    <lineage>
        <taxon>Eukaryota</taxon>
        <taxon>Metazoa</taxon>
        <taxon>Ecdysozoa</taxon>
        <taxon>Arthropoda</taxon>
        <taxon>Crustacea</taxon>
        <taxon>Oligostraca</taxon>
        <taxon>Ostracoda</taxon>
        <taxon>Podocopa</taxon>
        <taxon>Podocopida</taxon>
        <taxon>Cytherocopina</taxon>
        <taxon>Cytheroidea</taxon>
        <taxon>Cytherideidae</taxon>
        <taxon>Cyprideis</taxon>
    </lineage>
</organism>
<name>A0A7R8ZKW2_9CRUS</name>
<dbReference type="InterPro" id="IPR011498">
    <property type="entry name" value="Kelch_2"/>
</dbReference>
<dbReference type="PANTHER" id="PTHR46432">
    <property type="entry name" value="F-BOX ONLY PROTEIN 42"/>
    <property type="match status" value="1"/>
</dbReference>
<feature type="compositionally biased region" description="Basic and acidic residues" evidence="1">
    <location>
        <begin position="96"/>
        <end position="107"/>
    </location>
</feature>
<dbReference type="CDD" id="cd09917">
    <property type="entry name" value="F-box_SF"/>
    <property type="match status" value="1"/>
</dbReference>